<dbReference type="Proteomes" id="UP001159428">
    <property type="component" value="Unassembled WGS sequence"/>
</dbReference>
<dbReference type="InterPro" id="IPR036291">
    <property type="entry name" value="NAD(P)-bd_dom_sf"/>
</dbReference>
<dbReference type="PANTHER" id="PTHR45267:SF2">
    <property type="entry name" value="NADPH-DEPENDENT PTERIN ALDEHYDE REDUCTASE"/>
    <property type="match status" value="1"/>
</dbReference>
<gene>
    <name evidence="3" type="ORF">PMEA_00000550</name>
</gene>
<keyword evidence="1" id="KW-0560">Oxidoreductase</keyword>
<evidence type="ECO:0000313" key="3">
    <source>
        <dbReference type="EMBL" id="CAH3031744.1"/>
    </source>
</evidence>
<dbReference type="GO" id="GO:0005829">
    <property type="term" value="C:cytosol"/>
    <property type="evidence" value="ECO:0007669"/>
    <property type="project" value="TreeGrafter"/>
</dbReference>
<dbReference type="PANTHER" id="PTHR45267">
    <property type="match status" value="1"/>
</dbReference>
<proteinExistence type="inferred from homology"/>
<accession>A0AAU9VJY5</accession>
<dbReference type="PRINTS" id="PR00081">
    <property type="entry name" value="GDHRDH"/>
</dbReference>
<dbReference type="EMBL" id="CALNXJ010000001">
    <property type="protein sequence ID" value="CAH3031744.1"/>
    <property type="molecule type" value="Genomic_DNA"/>
</dbReference>
<dbReference type="PROSITE" id="PS00061">
    <property type="entry name" value="ADH_SHORT"/>
    <property type="match status" value="1"/>
</dbReference>
<comment type="caution">
    <text evidence="3">The sequence shown here is derived from an EMBL/GenBank/DDBJ whole genome shotgun (WGS) entry which is preliminary data.</text>
</comment>
<dbReference type="PRINTS" id="PR00080">
    <property type="entry name" value="SDRFAMILY"/>
</dbReference>
<name>A0AAU9VJY5_9CNID</name>
<dbReference type="Pfam" id="PF00106">
    <property type="entry name" value="adh_short"/>
    <property type="match status" value="1"/>
</dbReference>
<dbReference type="GO" id="GO:0016616">
    <property type="term" value="F:oxidoreductase activity, acting on the CH-OH group of donors, NAD or NADP as acceptor"/>
    <property type="evidence" value="ECO:0007669"/>
    <property type="project" value="TreeGrafter"/>
</dbReference>
<reference evidence="3 4" key="1">
    <citation type="submission" date="2022-05" db="EMBL/GenBank/DDBJ databases">
        <authorList>
            <consortium name="Genoscope - CEA"/>
            <person name="William W."/>
        </authorList>
    </citation>
    <scope>NUCLEOTIDE SEQUENCE [LARGE SCALE GENOMIC DNA]</scope>
</reference>
<dbReference type="SUPFAM" id="SSF51735">
    <property type="entry name" value="NAD(P)-binding Rossmann-fold domains"/>
    <property type="match status" value="1"/>
</dbReference>
<comment type="similarity">
    <text evidence="2">Belongs to the short-chain dehydrogenases/reductases (SDR) family.</text>
</comment>
<dbReference type="Gene3D" id="3.40.50.720">
    <property type="entry name" value="NAD(P)-binding Rossmann-like Domain"/>
    <property type="match status" value="1"/>
</dbReference>
<dbReference type="InterPro" id="IPR053241">
    <property type="entry name" value="NADPH_pterin_aldehyde_rdct"/>
</dbReference>
<organism evidence="3 4">
    <name type="scientific">Pocillopora meandrina</name>
    <dbReference type="NCBI Taxonomy" id="46732"/>
    <lineage>
        <taxon>Eukaryota</taxon>
        <taxon>Metazoa</taxon>
        <taxon>Cnidaria</taxon>
        <taxon>Anthozoa</taxon>
        <taxon>Hexacorallia</taxon>
        <taxon>Scleractinia</taxon>
        <taxon>Astrocoeniina</taxon>
        <taxon>Pocilloporidae</taxon>
        <taxon>Pocillopora</taxon>
    </lineage>
</organism>
<dbReference type="InterPro" id="IPR020904">
    <property type="entry name" value="Sc_DH/Rdtase_CS"/>
</dbReference>
<sequence length="235" mass="25295">MAAVGNREVLAITGVSTGLGLAMVNWYISKGHLVLGCARSAQKINQLNEEFCKGGKPKQFSVVDILNEADVKRWSQDVISSFGAPTFLLNNASIINSNACLWQISGEEFNSVIDVNIKGTTNVIRHFVPEMIKAGKGVVVNFSSGWGRSVAAHKAPYCASKWAIEGLSKAMALELPIPLTCVPLNPGVINTPMLETTFGKQGAAMYRSPEEWARDACPFILSIDHSQNGMSLTAP</sequence>
<dbReference type="AlphaFoldDB" id="A0AAU9VJY5"/>
<dbReference type="InterPro" id="IPR002347">
    <property type="entry name" value="SDR_fam"/>
</dbReference>
<evidence type="ECO:0000256" key="1">
    <source>
        <dbReference type="ARBA" id="ARBA00023002"/>
    </source>
</evidence>
<keyword evidence="4" id="KW-1185">Reference proteome</keyword>
<evidence type="ECO:0000313" key="4">
    <source>
        <dbReference type="Proteomes" id="UP001159428"/>
    </source>
</evidence>
<protein>
    <submittedName>
        <fullName evidence="3">Uncharacterized protein</fullName>
    </submittedName>
</protein>
<evidence type="ECO:0000256" key="2">
    <source>
        <dbReference type="RuleBase" id="RU000363"/>
    </source>
</evidence>